<gene>
    <name evidence="2" type="ORF">mMyoMyo1_010768</name>
</gene>
<proteinExistence type="predicted"/>
<dbReference type="AlphaFoldDB" id="A0A7J7Z6V3"/>
<reference evidence="2 3" key="1">
    <citation type="journal article" date="2020" name="Nature">
        <title>Six reference-quality genomes reveal evolution of bat adaptations.</title>
        <authorList>
            <person name="Jebb D."/>
            <person name="Huang Z."/>
            <person name="Pippel M."/>
            <person name="Hughes G.M."/>
            <person name="Lavrichenko K."/>
            <person name="Devanna P."/>
            <person name="Winkler S."/>
            <person name="Jermiin L.S."/>
            <person name="Skirmuntt E.C."/>
            <person name="Katzourakis A."/>
            <person name="Burkitt-Gray L."/>
            <person name="Ray D.A."/>
            <person name="Sullivan K.A.M."/>
            <person name="Roscito J.G."/>
            <person name="Kirilenko B.M."/>
            <person name="Davalos L.M."/>
            <person name="Corthals A.P."/>
            <person name="Power M.L."/>
            <person name="Jones G."/>
            <person name="Ransome R.D."/>
            <person name="Dechmann D.K.N."/>
            <person name="Locatelli A.G."/>
            <person name="Puechmaille S.J."/>
            <person name="Fedrigo O."/>
            <person name="Jarvis E.D."/>
            <person name="Hiller M."/>
            <person name="Vernes S.C."/>
            <person name="Myers E.W."/>
            <person name="Teeling E.C."/>
        </authorList>
    </citation>
    <scope>NUCLEOTIDE SEQUENCE [LARGE SCALE GENOMIC DNA]</scope>
    <source>
        <strain evidence="2">MMyoMyo1</strain>
        <tissue evidence="2">Flight muscle</tissue>
    </source>
</reference>
<organism evidence="2 3">
    <name type="scientific">Myotis myotis</name>
    <name type="common">Greater mouse-eared bat</name>
    <name type="synonym">Vespertilio myotis</name>
    <dbReference type="NCBI Taxonomy" id="51298"/>
    <lineage>
        <taxon>Eukaryota</taxon>
        <taxon>Metazoa</taxon>
        <taxon>Chordata</taxon>
        <taxon>Craniata</taxon>
        <taxon>Vertebrata</taxon>
        <taxon>Euteleostomi</taxon>
        <taxon>Mammalia</taxon>
        <taxon>Eutheria</taxon>
        <taxon>Laurasiatheria</taxon>
        <taxon>Chiroptera</taxon>
        <taxon>Yangochiroptera</taxon>
        <taxon>Vespertilionidae</taxon>
        <taxon>Myotis</taxon>
    </lineage>
</organism>
<name>A0A7J7Z6V3_MYOMY</name>
<evidence type="ECO:0000313" key="2">
    <source>
        <dbReference type="EMBL" id="KAF6369430.1"/>
    </source>
</evidence>
<protein>
    <submittedName>
        <fullName evidence="2">Uncharacterized protein</fullName>
    </submittedName>
</protein>
<sequence>MQPGFLTEQLAGGQEAPHGLVGREMCSQYMSSWVCTRKHTCAHSWPQGHTHVYTQEEEGSRGAGPWRHSHPHLSASSPWRRPLQAARCSSPRLVGSGERKLKFTEPVPVCNPHLRTRLVSALSYKRGNGGVRGLSSLQ</sequence>
<feature type="region of interest" description="Disordered" evidence="1">
    <location>
        <begin position="54"/>
        <end position="83"/>
    </location>
</feature>
<dbReference type="Proteomes" id="UP000527355">
    <property type="component" value="Unassembled WGS sequence"/>
</dbReference>
<dbReference type="EMBL" id="JABWUV010000003">
    <property type="protein sequence ID" value="KAF6369430.1"/>
    <property type="molecule type" value="Genomic_DNA"/>
</dbReference>
<comment type="caution">
    <text evidence="2">The sequence shown here is derived from an EMBL/GenBank/DDBJ whole genome shotgun (WGS) entry which is preliminary data.</text>
</comment>
<evidence type="ECO:0000313" key="3">
    <source>
        <dbReference type="Proteomes" id="UP000527355"/>
    </source>
</evidence>
<evidence type="ECO:0000256" key="1">
    <source>
        <dbReference type="SAM" id="MobiDB-lite"/>
    </source>
</evidence>
<accession>A0A7J7Z6V3</accession>
<keyword evidence="3" id="KW-1185">Reference proteome</keyword>